<evidence type="ECO:0000256" key="4">
    <source>
        <dbReference type="ARBA" id="ARBA00022989"/>
    </source>
</evidence>
<evidence type="ECO:0000256" key="6">
    <source>
        <dbReference type="SAM" id="Phobius"/>
    </source>
</evidence>
<feature type="transmembrane region" description="Helical" evidence="6">
    <location>
        <begin position="244"/>
        <end position="265"/>
    </location>
</feature>
<keyword evidence="2" id="KW-1003">Cell membrane</keyword>
<feature type="transmembrane region" description="Helical" evidence="6">
    <location>
        <begin position="277"/>
        <end position="295"/>
    </location>
</feature>
<evidence type="ECO:0000313" key="8">
    <source>
        <dbReference type="Proteomes" id="UP000094023"/>
    </source>
</evidence>
<dbReference type="PATRIC" id="fig|1354337.4.peg.1968"/>
<evidence type="ECO:0000256" key="5">
    <source>
        <dbReference type="ARBA" id="ARBA00023136"/>
    </source>
</evidence>
<feature type="transmembrane region" description="Helical" evidence="6">
    <location>
        <begin position="7"/>
        <end position="30"/>
    </location>
</feature>
<evidence type="ECO:0000256" key="2">
    <source>
        <dbReference type="ARBA" id="ARBA00022475"/>
    </source>
</evidence>
<organism evidence="7 8">
    <name type="scientific">Proteus myxofaciens ATCC 19692</name>
    <dbReference type="NCBI Taxonomy" id="1354337"/>
    <lineage>
        <taxon>Bacteria</taxon>
        <taxon>Pseudomonadati</taxon>
        <taxon>Pseudomonadota</taxon>
        <taxon>Gammaproteobacteria</taxon>
        <taxon>Enterobacterales</taxon>
        <taxon>Morganellaceae</taxon>
        <taxon>Proteus</taxon>
    </lineage>
</organism>
<feature type="transmembrane region" description="Helical" evidence="6">
    <location>
        <begin position="301"/>
        <end position="321"/>
    </location>
</feature>
<protein>
    <submittedName>
        <fullName evidence="7">Putative transporter</fullName>
    </submittedName>
</protein>
<evidence type="ECO:0000256" key="1">
    <source>
        <dbReference type="ARBA" id="ARBA00004651"/>
    </source>
</evidence>
<proteinExistence type="predicted"/>
<evidence type="ECO:0000313" key="7">
    <source>
        <dbReference type="EMBL" id="OAT27108.1"/>
    </source>
</evidence>
<dbReference type="SUPFAM" id="SSF103473">
    <property type="entry name" value="MFS general substrate transporter"/>
    <property type="match status" value="1"/>
</dbReference>
<dbReference type="PANTHER" id="PTHR23513">
    <property type="entry name" value="INTEGRAL MEMBRANE EFFLUX PROTEIN-RELATED"/>
    <property type="match status" value="1"/>
</dbReference>
<feature type="transmembrane region" description="Helical" evidence="6">
    <location>
        <begin position="36"/>
        <end position="55"/>
    </location>
</feature>
<dbReference type="Proteomes" id="UP000094023">
    <property type="component" value="Unassembled WGS sequence"/>
</dbReference>
<feature type="transmembrane region" description="Helical" evidence="6">
    <location>
        <begin position="202"/>
        <end position="224"/>
    </location>
</feature>
<reference evidence="7 8" key="1">
    <citation type="submission" date="2016-04" db="EMBL/GenBank/DDBJ databases">
        <title>ATOL: Assembling a taxonomically balanced genome-scale reconstruction of the evolutionary history of the Enterobacteriaceae.</title>
        <authorList>
            <person name="Plunkett G.III."/>
            <person name="Neeno-Eckwall E.C."/>
            <person name="Glasner J.D."/>
            <person name="Perna N.T."/>
        </authorList>
    </citation>
    <scope>NUCLEOTIDE SEQUENCE [LARGE SCALE GENOMIC DNA]</scope>
    <source>
        <strain evidence="7 8">ATCC 19692</strain>
    </source>
</reference>
<feature type="transmembrane region" description="Helical" evidence="6">
    <location>
        <begin position="333"/>
        <end position="357"/>
    </location>
</feature>
<dbReference type="RefSeq" id="WP_066749860.1">
    <property type="nucleotide sequence ID" value="NZ_LXEN01000094.1"/>
</dbReference>
<feature type="transmembrane region" description="Helical" evidence="6">
    <location>
        <begin position="363"/>
        <end position="385"/>
    </location>
</feature>
<dbReference type="Gene3D" id="1.20.1250.20">
    <property type="entry name" value="MFS general substrate transporter like domains"/>
    <property type="match status" value="1"/>
</dbReference>
<dbReference type="OrthoDB" id="6898316at2"/>
<feature type="transmembrane region" description="Helical" evidence="6">
    <location>
        <begin position="91"/>
        <end position="115"/>
    </location>
</feature>
<dbReference type="EMBL" id="LXEN01000094">
    <property type="protein sequence ID" value="OAT27108.1"/>
    <property type="molecule type" value="Genomic_DNA"/>
</dbReference>
<name>A0A198FQF7_9GAMM</name>
<accession>A0A198FQF7</accession>
<sequence length="398" mass="44675">MRIVFFYMLFIVLTADGLMVFLAPVMVYSLTKSIEYAGLTYALWWLPRVFLIPLIGKYIDNLGIRIVSIISDSCKIIGCLFLILVTFSSDLMIAICFGIMGSLISIGNSQTLLSYEKIIALISDDKENHVNLLSRMDFLGMIVGPAIGIIFIDSGYKYLLFFSLVFYLINIIFFIFYYHDVSRNNNKVNNDVNIYKKTSANIIYLLSTPILLLSTFMAIGNNMFDGLIEASGTALIDRVINLPIKYFGFIDIIAGVCGVLGTYLYSYIIQCVGRIKLLIFSLVIIIVSSSFLIIFSSSFFIFIFCYAISIIGKVFTGNIFRILRIKIIPIDKLASISSLIILFNQLILPIVGTILFLSTGEIMIIYLLMIISIGITLMAGIVLIIQLSLENKKQLTHQ</sequence>
<feature type="transmembrane region" description="Helical" evidence="6">
    <location>
        <begin position="158"/>
        <end position="178"/>
    </location>
</feature>
<keyword evidence="4 6" id="KW-1133">Transmembrane helix</keyword>
<gene>
    <name evidence="7" type="ORF">M983_1924</name>
</gene>
<dbReference type="InterPro" id="IPR011701">
    <property type="entry name" value="MFS"/>
</dbReference>
<evidence type="ECO:0000256" key="3">
    <source>
        <dbReference type="ARBA" id="ARBA00022692"/>
    </source>
</evidence>
<dbReference type="InterPro" id="IPR036259">
    <property type="entry name" value="MFS_trans_sf"/>
</dbReference>
<dbReference type="STRING" id="1354337.M983_1924"/>
<keyword evidence="3 6" id="KW-0812">Transmembrane</keyword>
<comment type="subcellular location">
    <subcellularLocation>
        <location evidence="1">Cell membrane</location>
        <topology evidence="1">Multi-pass membrane protein</topology>
    </subcellularLocation>
</comment>
<dbReference type="GO" id="GO:0005886">
    <property type="term" value="C:plasma membrane"/>
    <property type="evidence" value="ECO:0007669"/>
    <property type="project" value="UniProtKB-SubCell"/>
</dbReference>
<dbReference type="AlphaFoldDB" id="A0A198FQF7"/>
<dbReference type="PANTHER" id="PTHR23513:SF6">
    <property type="entry name" value="MAJOR FACILITATOR SUPERFAMILY ASSOCIATED DOMAIN-CONTAINING PROTEIN"/>
    <property type="match status" value="1"/>
</dbReference>
<dbReference type="GO" id="GO:0022857">
    <property type="term" value="F:transmembrane transporter activity"/>
    <property type="evidence" value="ECO:0007669"/>
    <property type="project" value="InterPro"/>
</dbReference>
<comment type="caution">
    <text evidence="7">The sequence shown here is derived from an EMBL/GenBank/DDBJ whole genome shotgun (WGS) entry which is preliminary data.</text>
</comment>
<dbReference type="Pfam" id="PF07690">
    <property type="entry name" value="MFS_1"/>
    <property type="match status" value="1"/>
</dbReference>
<keyword evidence="5 6" id="KW-0472">Membrane</keyword>
<keyword evidence="8" id="KW-1185">Reference proteome</keyword>